<gene>
    <name evidence="3" type="ORF">FNA67_15560</name>
</gene>
<dbReference type="Gene3D" id="3.40.50.1820">
    <property type="entry name" value="alpha/beta hydrolase"/>
    <property type="match status" value="1"/>
</dbReference>
<dbReference type="InterPro" id="IPR029058">
    <property type="entry name" value="AB_hydrolase_fold"/>
</dbReference>
<dbReference type="PROSITE" id="PS01173">
    <property type="entry name" value="LIPASE_GDXG_HIS"/>
    <property type="match status" value="1"/>
</dbReference>
<dbReference type="InterPro" id="IPR002168">
    <property type="entry name" value="Lipase_GDXG_HIS_AS"/>
</dbReference>
<dbReference type="KEGG" id="yti:FNA67_15560"/>
<sequence>MASPEAHMEIARLFAERNGEDVPLATARRNWEADAAKLELPEGAQFRPAIAGGVPAEWVEMPDANPRRVFLFLHGGGYNAGSPKTHRKLAAYLARATGMKLLLPDYRLAPEHPFPAAVKDALLAFGWLLSEGFKPSDIVVGGDSAGGGLALSMLLALREAGAEMPRAAVLLAPWTDLTVSSRSYERLRDNDPIINPERLRRAGEWYAGRRDPRDPMASPMFADLAGLPPMLIHAGGGEVMVDDSTLFAERAQAAGCKVTLKVWPELWHVFHHAVPDVPEANDAIAEIGDFVKAAFGTGDE</sequence>
<keyword evidence="4" id="KW-1185">Reference proteome</keyword>
<dbReference type="Proteomes" id="UP000321062">
    <property type="component" value="Chromosome"/>
</dbReference>
<accession>A0A5B9DRE5</accession>
<evidence type="ECO:0000256" key="1">
    <source>
        <dbReference type="ARBA" id="ARBA00010515"/>
    </source>
</evidence>
<keyword evidence="2 3" id="KW-0378">Hydrolase</keyword>
<dbReference type="InterPro" id="IPR050300">
    <property type="entry name" value="GDXG_lipolytic_enzyme"/>
</dbReference>
<organism evidence="3 4">
    <name type="scientific">Paradevosia tibetensis</name>
    <dbReference type="NCBI Taxonomy" id="1447062"/>
    <lineage>
        <taxon>Bacteria</taxon>
        <taxon>Pseudomonadati</taxon>
        <taxon>Pseudomonadota</taxon>
        <taxon>Alphaproteobacteria</taxon>
        <taxon>Hyphomicrobiales</taxon>
        <taxon>Devosiaceae</taxon>
        <taxon>Paradevosia</taxon>
    </lineage>
</organism>
<dbReference type="InterPro" id="IPR013094">
    <property type="entry name" value="AB_hydrolase_3"/>
</dbReference>
<dbReference type="PANTHER" id="PTHR48081:SF30">
    <property type="entry name" value="ACETYL-HYDROLASE LIPR-RELATED"/>
    <property type="match status" value="1"/>
</dbReference>
<proteinExistence type="inferred from homology"/>
<dbReference type="SMR" id="A0A5B9DRE5"/>
<dbReference type="GO" id="GO:0004806">
    <property type="term" value="F:triacylglycerol lipase activity"/>
    <property type="evidence" value="ECO:0007669"/>
    <property type="project" value="TreeGrafter"/>
</dbReference>
<dbReference type="OrthoDB" id="9806180at2"/>
<dbReference type="SUPFAM" id="SSF53474">
    <property type="entry name" value="alpha/beta-Hydrolases"/>
    <property type="match status" value="1"/>
</dbReference>
<name>A0A5B9DRE5_9HYPH</name>
<dbReference type="Pfam" id="PF07859">
    <property type="entry name" value="Abhydrolase_3"/>
    <property type="match status" value="1"/>
</dbReference>
<dbReference type="AlphaFoldDB" id="A0A5B9DRE5"/>
<protein>
    <submittedName>
        <fullName evidence="3">Alpha/beta hydrolase</fullName>
    </submittedName>
</protein>
<evidence type="ECO:0000313" key="3">
    <source>
        <dbReference type="EMBL" id="QEE21515.1"/>
    </source>
</evidence>
<dbReference type="PANTHER" id="PTHR48081">
    <property type="entry name" value="AB HYDROLASE SUPERFAMILY PROTEIN C4A8.06C"/>
    <property type="match status" value="1"/>
</dbReference>
<dbReference type="EMBL" id="CP041690">
    <property type="protein sequence ID" value="QEE21515.1"/>
    <property type="molecule type" value="Genomic_DNA"/>
</dbReference>
<comment type="similarity">
    <text evidence="1">Belongs to the 'GDXG' lipolytic enzyme family.</text>
</comment>
<dbReference type="RefSeq" id="WP_147656796.1">
    <property type="nucleotide sequence ID" value="NZ_BMFM01000001.1"/>
</dbReference>
<reference evidence="3 4" key="1">
    <citation type="journal article" date="2015" name="Int. J. Syst. Evol. Microbiol.">
        <title>Youhaiella tibetensis gen. nov., sp. nov., isolated from subsurface sediment.</title>
        <authorList>
            <person name="Wang Y.X."/>
            <person name="Huang F.Q."/>
            <person name="Nogi Y."/>
            <person name="Pang S.J."/>
            <person name="Wang P.K."/>
            <person name="Lv J."/>
        </authorList>
    </citation>
    <scope>NUCLEOTIDE SEQUENCE [LARGE SCALE GENOMIC DNA]</scope>
    <source>
        <strain evidence="4">fig4</strain>
    </source>
</reference>
<evidence type="ECO:0000313" key="4">
    <source>
        <dbReference type="Proteomes" id="UP000321062"/>
    </source>
</evidence>
<evidence type="ECO:0000256" key="2">
    <source>
        <dbReference type="ARBA" id="ARBA00022801"/>
    </source>
</evidence>